<dbReference type="PANTHER" id="PTHR45982">
    <property type="entry name" value="REGULATOR OF CHROMOSOME CONDENSATION"/>
    <property type="match status" value="1"/>
</dbReference>
<organism evidence="2 3">
    <name type="scientific">Pandoraea horticolens</name>
    <dbReference type="NCBI Taxonomy" id="2508298"/>
    <lineage>
        <taxon>Bacteria</taxon>
        <taxon>Pseudomonadati</taxon>
        <taxon>Pseudomonadota</taxon>
        <taxon>Betaproteobacteria</taxon>
        <taxon>Burkholderiales</taxon>
        <taxon>Burkholderiaceae</taxon>
        <taxon>Pandoraea</taxon>
    </lineage>
</organism>
<dbReference type="EMBL" id="CABPSM010000010">
    <property type="protein sequence ID" value="VVE24598.1"/>
    <property type="molecule type" value="Genomic_DNA"/>
</dbReference>
<evidence type="ECO:0000313" key="3">
    <source>
        <dbReference type="Proteomes" id="UP000343317"/>
    </source>
</evidence>
<proteinExistence type="predicted"/>
<reference evidence="2 3" key="1">
    <citation type="submission" date="2019-08" db="EMBL/GenBank/DDBJ databases">
        <authorList>
            <person name="Peeters C."/>
        </authorList>
    </citation>
    <scope>NUCLEOTIDE SEQUENCE [LARGE SCALE GENOMIC DNA]</scope>
    <source>
        <strain evidence="2 3">LMG 31112</strain>
    </source>
</reference>
<dbReference type="PANTHER" id="PTHR45982:SF1">
    <property type="entry name" value="REGULATOR OF CHROMOSOME CONDENSATION"/>
    <property type="match status" value="1"/>
</dbReference>
<dbReference type="SUPFAM" id="SSF50985">
    <property type="entry name" value="RCC1/BLIP-II"/>
    <property type="match status" value="1"/>
</dbReference>
<keyword evidence="3" id="KW-1185">Reference proteome</keyword>
<name>A0A5E4WIW8_9BURK</name>
<dbReference type="Proteomes" id="UP000343317">
    <property type="component" value="Unassembled WGS sequence"/>
</dbReference>
<protein>
    <submittedName>
        <fullName evidence="2">Uncharacterized protein</fullName>
    </submittedName>
</protein>
<evidence type="ECO:0000313" key="2">
    <source>
        <dbReference type="EMBL" id="VVE24598.1"/>
    </source>
</evidence>
<sequence>MTQQDATPVPPHGSANAPAPHPATSGAVETAVHYPEPVCADAPGKFLDPDEVPGSGSDFKVEVYPDMAQGDHIFFYFDDGGPGQYTDEFDVSKRRVGTDTIFTVPKANIVKALNTDVVAYYIVEPAAGGDPIESHKLGLTIGAPLLLKEPSVEGVVNQHLDTDLAHKNVRVVIPIYDGMAVKDTVYLYWGAEGEPGYYDDEITLRAVRSITFVVPAEYVELYIGQTVNVRYEREQGGTLQPSHIYSLSIGDAVDVSKPAAPVIKEAIDGILNPNLALSGATGLIGPDDSLKPGVQGKTIWGGGPPKGIEVPFALPANYDVTQPYPIQIPYASIEAFVNADVTFEYAIQQAGGKWLSSNVLTLKVERQAAVVAAPSVPDAIAGVLDPRDLSAVKGCPVFVPPNADMRQGDIVNLTWACAKPAGSWTVNRVLQATDVGQAIEFDVPYDKITAGLDAKVTASYDFVRGSNAYVTSLPLDLIIVQGLLPAATIDQAKGSQLNVDDCPKGATVRLGASAKFRSGDRITLYWDGAAGAGTTVISTTVDDQEAGGDITLTVPLATVQADVNHVVTLDYTVMRASGAPEETSPPSLYDVVALPDHGPLLVMGARNTGNGCRGERQSHRLRAFNKTTQQPLNAQWRYADDDANAWTLAPSFKDTRPWASLLVQTQDDSATIHPVNIAATGNDAAPPGTSAALAARLDKGSVLAWGVPTWGGSVPSAIGAYDDVVEMASTQGAFAVRRGNGQIAAWGSSAYGGLAPAGVTDAARIVGNSWAFAVLHASGHVTAWGDAGNGGQLTPAVKALNDVVDIYHTSFSFAALRKTGGVATWGFYLTDVPRGIDTLTDIVDVRGTWSAFCALRANNKVVAWGDPNGGGSLPASIAGRSDIVELAAASGHAFAVRTAGRRVLAWGADGYGGTVPPAIANLADIEEVVATRTSFAARRGNGQVVAWGYTWTGGDVPPDIAKLTDVVQITGTDGAFAALRRDGTVVTWGNTAFGADSSTVKAQLQNVRAIYANSEVFVAVLAGGGVVTWGSAACGGDSGSVRSRLASGLSYEAVPAVSGRASSARQVW</sequence>
<dbReference type="Gene3D" id="2.130.10.30">
    <property type="entry name" value="Regulator of chromosome condensation 1/beta-lactamase-inhibitor protein II"/>
    <property type="match status" value="2"/>
</dbReference>
<feature type="region of interest" description="Disordered" evidence="1">
    <location>
        <begin position="1"/>
        <end position="26"/>
    </location>
</feature>
<dbReference type="RefSeq" id="WP_150621465.1">
    <property type="nucleotide sequence ID" value="NZ_CABPSM010000010.1"/>
</dbReference>
<dbReference type="InterPro" id="IPR051553">
    <property type="entry name" value="Ran_GTPase-activating"/>
</dbReference>
<accession>A0A5E4WIW8</accession>
<gene>
    <name evidence="2" type="ORF">PHO31112_03306</name>
</gene>
<dbReference type="AlphaFoldDB" id="A0A5E4WIW8"/>
<dbReference type="InterPro" id="IPR009091">
    <property type="entry name" value="RCC1/BLIP-II"/>
</dbReference>
<evidence type="ECO:0000256" key="1">
    <source>
        <dbReference type="SAM" id="MobiDB-lite"/>
    </source>
</evidence>